<dbReference type="KEGG" id="mbu:Mbur_0848"/>
<dbReference type="AlphaFoldDB" id="Q12XM7"/>
<dbReference type="SUPFAM" id="SSF46689">
    <property type="entry name" value="Homeodomain-like"/>
    <property type="match status" value="1"/>
</dbReference>
<sequence>MVKTEMYPIQKKLTYEELNKRIRYIEILIKILDRLYFVRYRYMGDSVEEAARKVGVTKRVAYVWQKRWNRDGYAGLLPRYAGGRPSKLTDDQKSDLKFYLRMQENWTTARVRELIRDKFGVDYSLKQVRVIMKGMD</sequence>
<dbReference type="Pfam" id="PF13565">
    <property type="entry name" value="HTH_32"/>
    <property type="match status" value="1"/>
</dbReference>
<evidence type="ECO:0008006" key="3">
    <source>
        <dbReference type="Google" id="ProtNLM"/>
    </source>
</evidence>
<keyword evidence="2" id="KW-1185">Reference proteome</keyword>
<dbReference type="Proteomes" id="UP000001979">
    <property type="component" value="Chromosome"/>
</dbReference>
<proteinExistence type="predicted"/>
<evidence type="ECO:0000313" key="1">
    <source>
        <dbReference type="EMBL" id="ABE51799.1"/>
    </source>
</evidence>
<reference evidence="2" key="1">
    <citation type="journal article" date="2009" name="ISME J.">
        <title>The genome sequence of the psychrophilic archaeon, Methanococcoides burtonii: the role of genome evolution in cold adaptation.</title>
        <authorList>
            <person name="Allen M.A."/>
            <person name="Lauro F.M."/>
            <person name="Williams T.J."/>
            <person name="Burg D."/>
            <person name="Siddiqui K.S."/>
            <person name="De Francisci D."/>
            <person name="Chong K.W."/>
            <person name="Pilak O."/>
            <person name="Chew H.H."/>
            <person name="De Maere M.Z."/>
            <person name="Ting L."/>
            <person name="Katrib M."/>
            <person name="Ng C."/>
            <person name="Sowers K.R."/>
            <person name="Galperin M.Y."/>
            <person name="Anderson I.J."/>
            <person name="Ivanova N."/>
            <person name="Dalin E."/>
            <person name="Martinez M."/>
            <person name="Lapidus A."/>
            <person name="Hauser L."/>
            <person name="Land M."/>
            <person name="Thomas T."/>
            <person name="Cavicchioli R."/>
        </authorList>
    </citation>
    <scope>NUCLEOTIDE SEQUENCE [LARGE SCALE GENOMIC DNA]</scope>
    <source>
        <strain evidence="2">DSM 6242 / NBRC 107633 / OCM 468 / ACE-M</strain>
    </source>
</reference>
<name>Q12XM7_METBU</name>
<dbReference type="InterPro" id="IPR009057">
    <property type="entry name" value="Homeodomain-like_sf"/>
</dbReference>
<protein>
    <recommendedName>
        <fullName evidence="3">Transposase</fullName>
    </recommendedName>
</protein>
<dbReference type="STRING" id="259564.Mbur_0848"/>
<accession>Q12XM7</accession>
<dbReference type="EMBL" id="CP000300">
    <property type="protein sequence ID" value="ABE51799.1"/>
    <property type="molecule type" value="Genomic_DNA"/>
</dbReference>
<organism evidence="1 2">
    <name type="scientific">Methanococcoides burtonii (strain DSM 6242 / NBRC 107633 / OCM 468 / ACE-M)</name>
    <dbReference type="NCBI Taxonomy" id="259564"/>
    <lineage>
        <taxon>Archaea</taxon>
        <taxon>Methanobacteriati</taxon>
        <taxon>Methanobacteriota</taxon>
        <taxon>Stenosarchaea group</taxon>
        <taxon>Methanomicrobia</taxon>
        <taxon>Methanosarcinales</taxon>
        <taxon>Methanosarcinaceae</taxon>
        <taxon>Methanococcoides</taxon>
    </lineage>
</organism>
<dbReference type="HOGENOM" id="CLU_056788_3_1_2"/>
<evidence type="ECO:0000313" key="2">
    <source>
        <dbReference type="Proteomes" id="UP000001979"/>
    </source>
</evidence>
<gene>
    <name evidence="1" type="ordered locus">Mbur_0848</name>
</gene>